<dbReference type="GeneID" id="64856107"/>
<accession>A0A8H2VCY8</accession>
<feature type="region of interest" description="Disordered" evidence="1">
    <location>
        <begin position="1"/>
        <end position="69"/>
    </location>
</feature>
<feature type="compositionally biased region" description="Low complexity" evidence="1">
    <location>
        <begin position="48"/>
        <end position="61"/>
    </location>
</feature>
<reference evidence="2 3" key="1">
    <citation type="submission" date="2020-05" db="EMBL/GenBank/DDBJ databases">
        <authorList>
            <person name="Casaregola S."/>
            <person name="Devillers H."/>
            <person name="Grondin C."/>
        </authorList>
    </citation>
    <scope>NUCLEOTIDE SEQUENCE [LARGE SCALE GENOMIC DNA]</scope>
    <source>
        <strain evidence="2 3">CLIB 1767</strain>
    </source>
</reference>
<evidence type="ECO:0000256" key="1">
    <source>
        <dbReference type="SAM" id="MobiDB-lite"/>
    </source>
</evidence>
<name>A0A8H2VCY8_9SACH</name>
<dbReference type="OrthoDB" id="4070651at2759"/>
<dbReference type="AlphaFoldDB" id="A0A8H2VCY8"/>
<feature type="compositionally biased region" description="Polar residues" evidence="1">
    <location>
        <begin position="354"/>
        <end position="365"/>
    </location>
</feature>
<comment type="caution">
    <text evidence="2">The sequence shown here is derived from an EMBL/GenBank/DDBJ whole genome shotgun (WGS) entry which is preliminary data.</text>
</comment>
<organism evidence="2 3">
    <name type="scientific">Maudiozyma barnettii</name>
    <dbReference type="NCBI Taxonomy" id="61262"/>
    <lineage>
        <taxon>Eukaryota</taxon>
        <taxon>Fungi</taxon>
        <taxon>Dikarya</taxon>
        <taxon>Ascomycota</taxon>
        <taxon>Saccharomycotina</taxon>
        <taxon>Saccharomycetes</taxon>
        <taxon>Saccharomycetales</taxon>
        <taxon>Saccharomycetaceae</taxon>
        <taxon>Maudiozyma</taxon>
    </lineage>
</organism>
<feature type="compositionally biased region" description="Basic residues" evidence="1">
    <location>
        <begin position="12"/>
        <end position="21"/>
    </location>
</feature>
<protein>
    <submittedName>
        <fullName evidence="2">Uncharacterized protein</fullName>
    </submittedName>
</protein>
<dbReference type="EMBL" id="CAEFZW010000002">
    <property type="protein sequence ID" value="CAB4252963.1"/>
    <property type="molecule type" value="Genomic_DNA"/>
</dbReference>
<feature type="region of interest" description="Disordered" evidence="1">
    <location>
        <begin position="174"/>
        <end position="201"/>
    </location>
</feature>
<gene>
    <name evidence="2" type="ORF">KABA2_02S08492</name>
</gene>
<proteinExistence type="predicted"/>
<dbReference type="RefSeq" id="XP_041405001.1">
    <property type="nucleotide sequence ID" value="XM_041549067.1"/>
</dbReference>
<evidence type="ECO:0000313" key="2">
    <source>
        <dbReference type="EMBL" id="CAB4252963.1"/>
    </source>
</evidence>
<dbReference type="Proteomes" id="UP000644660">
    <property type="component" value="Unassembled WGS sequence"/>
</dbReference>
<sequence>MAKTLAQGRKPGSGRKPGRGKTLREGRKPGSGRKKRDTISPSEGNTYNNSSNNNINNNNSNGSQHIQANGAARTAPINIPIPMSGSIPMGIPMNMSSGMTNSTSGNNNNGVIINGAENISFTSRDMEAVDALRELTYSPQFSPPMNSLPTTLPPIVPSRSFPAINRILTVSPRPTINQTGTLQSPNQQGVPPPLSQQSKSVTGMISPPVLPQQPLSMTTFNGLLSSPLPPSSIPVRSGPIRPGPISNGNLSKNNSNYKNFVDSMPPSLNFITNSQGTNSIMNLTSNGTGINQTNADMNLAGNLGPMGNMNMNMNMNMTMNNNNNGSNNNSIMYPSSHQLNPIEQSLQRPPGNMSPKQHSQQSHFQ</sequence>
<evidence type="ECO:0000313" key="3">
    <source>
        <dbReference type="Proteomes" id="UP000644660"/>
    </source>
</evidence>
<keyword evidence="3" id="KW-1185">Reference proteome</keyword>
<feature type="region of interest" description="Disordered" evidence="1">
    <location>
        <begin position="342"/>
        <end position="365"/>
    </location>
</feature>